<feature type="domain" description="FYVE-type" evidence="16">
    <location>
        <begin position="183"/>
        <end position="248"/>
    </location>
</feature>
<evidence type="ECO:0000256" key="11">
    <source>
        <dbReference type="ARBA" id="ARBA00022786"/>
    </source>
</evidence>
<dbReference type="SMART" id="SM00064">
    <property type="entry name" value="FYVE"/>
    <property type="match status" value="1"/>
</dbReference>
<evidence type="ECO:0000256" key="3">
    <source>
        <dbReference type="ARBA" id="ARBA00012009"/>
    </source>
</evidence>
<reference evidence="18" key="1">
    <citation type="submission" date="2013-12" db="EMBL/GenBank/DDBJ databases">
        <title>The Genome Sequence of Aphanomyces invadans NJM9701.</title>
        <authorList>
            <consortium name="The Broad Institute Genomics Platform"/>
            <person name="Russ C."/>
            <person name="Tyler B."/>
            <person name="van West P."/>
            <person name="Dieguez-Uribeondo J."/>
            <person name="Young S.K."/>
            <person name="Zeng Q."/>
            <person name="Gargeya S."/>
            <person name="Fitzgerald M."/>
            <person name="Abouelleil A."/>
            <person name="Alvarado L."/>
            <person name="Chapman S.B."/>
            <person name="Gainer-Dewar J."/>
            <person name="Goldberg J."/>
            <person name="Griggs A."/>
            <person name="Gujja S."/>
            <person name="Hansen M."/>
            <person name="Howarth C."/>
            <person name="Imamovic A."/>
            <person name="Ireland A."/>
            <person name="Larimer J."/>
            <person name="McCowan C."/>
            <person name="Murphy C."/>
            <person name="Pearson M."/>
            <person name="Poon T.W."/>
            <person name="Priest M."/>
            <person name="Roberts A."/>
            <person name="Saif S."/>
            <person name="Shea T."/>
            <person name="Sykes S."/>
            <person name="Wortman J."/>
            <person name="Nusbaum C."/>
            <person name="Birren B."/>
        </authorList>
    </citation>
    <scope>NUCLEOTIDE SEQUENCE [LARGE SCALE GENOMIC DNA]</scope>
    <source>
        <strain evidence="18">NJM9701</strain>
    </source>
</reference>
<evidence type="ECO:0000256" key="12">
    <source>
        <dbReference type="ARBA" id="ARBA00022833"/>
    </source>
</evidence>
<dbReference type="InterPro" id="IPR011011">
    <property type="entry name" value="Znf_FYVE_PHD"/>
</dbReference>
<dbReference type="STRING" id="157072.A0A024TWR1"/>
<accession>A0A024TWR1</accession>
<evidence type="ECO:0000256" key="7">
    <source>
        <dbReference type="ARBA" id="ARBA00022741"/>
    </source>
</evidence>
<dbReference type="InterPro" id="IPR044769">
    <property type="entry name" value="PIKfyve_PIPKc"/>
</dbReference>
<keyword evidence="10 15" id="KW-0418">Kinase</keyword>
<dbReference type="PROSITE" id="PS50178">
    <property type="entry name" value="ZF_FYVE"/>
    <property type="match status" value="1"/>
</dbReference>
<dbReference type="SMART" id="SM00330">
    <property type="entry name" value="PIPKc"/>
    <property type="match status" value="1"/>
</dbReference>
<dbReference type="Pfam" id="PF01363">
    <property type="entry name" value="FYVE"/>
    <property type="match status" value="1"/>
</dbReference>
<dbReference type="InterPro" id="IPR002498">
    <property type="entry name" value="PInositol-4-P-4/5-kinase_core"/>
</dbReference>
<dbReference type="SUPFAM" id="SSF50156">
    <property type="entry name" value="PDZ domain-like"/>
    <property type="match status" value="1"/>
</dbReference>
<evidence type="ECO:0000256" key="8">
    <source>
        <dbReference type="ARBA" id="ARBA00022753"/>
    </source>
</evidence>
<dbReference type="EC" id="2.7.1.150" evidence="3"/>
<dbReference type="GO" id="GO:0008270">
    <property type="term" value="F:zinc ion binding"/>
    <property type="evidence" value="ECO:0007669"/>
    <property type="project" value="UniProtKB-KW"/>
</dbReference>
<keyword evidence="4" id="KW-0963">Cytoplasm</keyword>
<evidence type="ECO:0000256" key="13">
    <source>
        <dbReference type="ARBA" id="ARBA00022840"/>
    </source>
</evidence>
<keyword evidence="13 15" id="KW-0067">ATP-binding</keyword>
<evidence type="ECO:0000259" key="16">
    <source>
        <dbReference type="PROSITE" id="PS50178"/>
    </source>
</evidence>
<dbReference type="FunFam" id="3.50.7.10:FF:000007">
    <property type="entry name" value="1-phosphatidylinositol 3-phosphate 5-kinase isoform X1"/>
    <property type="match status" value="1"/>
</dbReference>
<dbReference type="GO" id="GO:0000285">
    <property type="term" value="F:1-phosphatidylinositol-3-phosphate 5-kinase activity"/>
    <property type="evidence" value="ECO:0007669"/>
    <property type="project" value="UniProtKB-EC"/>
</dbReference>
<dbReference type="eggNOG" id="KOG0230">
    <property type="taxonomic scope" value="Eukaryota"/>
</dbReference>
<dbReference type="GO" id="GO:0005524">
    <property type="term" value="F:ATP binding"/>
    <property type="evidence" value="ECO:0007669"/>
    <property type="project" value="UniProtKB-UniRule"/>
</dbReference>
<dbReference type="InterPro" id="IPR027409">
    <property type="entry name" value="GroEL-like_apical_dom_sf"/>
</dbReference>
<dbReference type="CDD" id="cd17300">
    <property type="entry name" value="PIPKc_PIKfyve"/>
    <property type="match status" value="1"/>
</dbReference>
<evidence type="ECO:0000256" key="6">
    <source>
        <dbReference type="ARBA" id="ARBA00022723"/>
    </source>
</evidence>
<evidence type="ECO:0000313" key="18">
    <source>
        <dbReference type="EMBL" id="ETV98081.1"/>
    </source>
</evidence>
<dbReference type="Pfam" id="PF00118">
    <property type="entry name" value="Cpn60_TCP1"/>
    <property type="match status" value="1"/>
</dbReference>
<dbReference type="PANTHER" id="PTHR45748:SF7">
    <property type="entry name" value="1-PHOSPHATIDYLINOSITOL 3-PHOSPHATE 5-KINASE-RELATED"/>
    <property type="match status" value="1"/>
</dbReference>
<dbReference type="GO" id="GO:0046854">
    <property type="term" value="P:phosphatidylinositol phosphate biosynthetic process"/>
    <property type="evidence" value="ECO:0007669"/>
    <property type="project" value="TreeGrafter"/>
</dbReference>
<sequence length="1672" mass="185314">MDCGVFGQCFPRQSMMHSPTGGDSLDRRAVFRLGGFDSQTYIPHETITVPLATPIVTYGMTFRRAPSHPQTRYWCQVDKVEAGSEAEATGVASGAVLIEFDLVNLRNVHYDDVLSRLKQAQNRSSGSVSLVFSQPLSTDGKKPLLMTCPSSGPQWPAAFTEVTDVNESRPRTNSTMTQFWMSDQHAKCCVACDELFTFCRRRHHCRSCGQIFCSTCCHRLPLSFKPRDASMNWLRNQLVCHKCHRQLKEGLLHQAVPASTSTLKTGFHRNFSTLQQPHQRLVSSTSIVPPSTPKLADAPTNTPILSSSLSESATEPNQFLQDINPALFAMFPKAQMVPAAPVKAPSAAVLHPLFPHYTPTVKVTHPTFRRCGSDPDLLHQTHRHVRFRGLFADDDSSVDLDDVHYTNRPRGNNANFGSCSRSLTTPMPSSRTLMSSYPAMDTMARFVKDGNYQLSKACANASGLPNVQAAAAANQARMAEHATAFILDKLGSMIEETNLPGLTIADQCAYIDILLALSSHASSSVQDGVAGCRIKCFPGGAPSDSFVVPGVLLRKRMARKRMRPSVDNPRVLVIASALDYHKDKESFSPLEHVAGLETEYMRIAAEKIKRLRPDVVVFQKHVHRVAEECLASNDIVVVKNIKAGDLSRIARVTGAAVLTAFDHVDKMASDAILGTCKRFRVWTPDPPEPSSPSSTAANRMSRKQCVVFETDSPALGVTLGLRGAKSKAALMALRDIVVQSVHLGYHLRLQRSLWSAWGIVPPSHIASTTSTSFDSMYLAMRENSLSQRAYRALQRHKCPACKASDVKVQSTRRRSSSSVHHLLLQTKHSSIQGCTCPTGLTRPLCGTQVVVSTCWSRLDNLAPSVAEWNVLQFYTVDGDCSIGSFLAKYCFESAATVFRTAFKTHQLSFTHDTTRVHIRVMVQPNRKKKNAGDALLDMVNFAKNAVQNSTSAPITWVCGPYDDAAPTYVEMSSDMLAYSFGKFIEDLMYMRPLPFDAAMAPQLEKISTDQCVRYFAQSDVVVAIATERIDPVSTVTLKPTLWQDPYRPSAIEFDDLVQLAEEVRGLTLQKIDEALGDLCVMHQTKQLQTRELPKSMDKLATLRGSVRFWCLSFTQKVRESPPVDVFARHALFREIFEHAARMCVELRDSTSTQSTFKQGSEVDTNNALPTWWFKQMAVEEQGKSSPQVAPSASDLSGQSPSALSLSGLVLDDRAINRTSVDSTASVAEFVHRVNNGEYSPLDQRGGFSAVVSAGITFFDSGIDLNDAMSSQSNSLTHSESQSWNRTLVVGSDIPKLGMIKSTSTSASTSHFLELPASILQWHPSLPVGVDGVVVLVNSTQPTSVVAYSLCSVDYTNQLKDWFGLATATHDLSRTHLLTVMKSDRRSNIEHLFVDDNEFESATKFGCKSFYATQFHALRQLVEYDERRFVESLCTCETWQVSGGKSGAGFMKTKDERFLAKVVPSNHLQMFLNFAPKYFEYLAKAIEEGAPTMLSKIVGVYRIAIGDTSMNLLVMENMVYGRQVDVLFDLKGKMEGRSAPDEGSGAVLWDRNFVKMCQGIPMPMHESALDVLKTAMISDSTFLASVDVVDYSMLVGYNRQKQEIVVSIIDYIVKYDLMKRLEHHGKRLLQDEGEITVLNPKQYTKRFQTAMTKYFTSIPSRYTAILQRHDDDS</sequence>
<organism evidence="18">
    <name type="scientific">Aphanomyces invadans</name>
    <dbReference type="NCBI Taxonomy" id="157072"/>
    <lineage>
        <taxon>Eukaryota</taxon>
        <taxon>Sar</taxon>
        <taxon>Stramenopiles</taxon>
        <taxon>Oomycota</taxon>
        <taxon>Saprolegniomycetes</taxon>
        <taxon>Saprolegniales</taxon>
        <taxon>Verrucalvaceae</taxon>
        <taxon>Aphanomyces</taxon>
    </lineage>
</organism>
<dbReference type="Pfam" id="PF01504">
    <property type="entry name" value="PIP5K"/>
    <property type="match status" value="1"/>
</dbReference>
<comment type="subcellular location">
    <subcellularLocation>
        <location evidence="2">Cytoplasm</location>
    </subcellularLocation>
    <subcellularLocation>
        <location evidence="1">Endosome</location>
    </subcellularLocation>
</comment>
<dbReference type="RefSeq" id="XP_008873642.1">
    <property type="nucleotide sequence ID" value="XM_008875420.1"/>
</dbReference>
<keyword evidence="5 15" id="KW-0808">Transferase</keyword>
<keyword evidence="9 14" id="KW-0863">Zinc-finger</keyword>
<dbReference type="Gene3D" id="3.50.7.10">
    <property type="entry name" value="GroEL"/>
    <property type="match status" value="1"/>
</dbReference>
<keyword evidence="6" id="KW-0479">Metal-binding</keyword>
<keyword evidence="12" id="KW-0862">Zinc</keyword>
<evidence type="ECO:0000256" key="2">
    <source>
        <dbReference type="ARBA" id="ARBA00004496"/>
    </source>
</evidence>
<feature type="domain" description="PIPK" evidence="17">
    <location>
        <begin position="1342"/>
        <end position="1654"/>
    </location>
</feature>
<dbReference type="SUPFAM" id="SSF56104">
    <property type="entry name" value="SAICAR synthase-like"/>
    <property type="match status" value="1"/>
</dbReference>
<evidence type="ECO:0000256" key="10">
    <source>
        <dbReference type="ARBA" id="ARBA00022777"/>
    </source>
</evidence>
<name>A0A024TWR1_9STRA</name>
<dbReference type="Gene3D" id="3.30.40.10">
    <property type="entry name" value="Zinc/RING finger domain, C3HC4 (zinc finger)"/>
    <property type="match status" value="1"/>
</dbReference>
<evidence type="ECO:0000256" key="15">
    <source>
        <dbReference type="PROSITE-ProRule" id="PRU00781"/>
    </source>
</evidence>
<dbReference type="VEuPathDB" id="FungiDB:H310_09365"/>
<dbReference type="InterPro" id="IPR000306">
    <property type="entry name" value="Znf_FYVE"/>
</dbReference>
<dbReference type="FunFam" id="3.30.40.10:FF:000510">
    <property type="entry name" value="Phosphatidylinositol 3,5-kinase"/>
    <property type="match status" value="1"/>
</dbReference>
<gene>
    <name evidence="18" type="ORF">H310_09365</name>
</gene>
<evidence type="ECO:0000256" key="14">
    <source>
        <dbReference type="PROSITE-ProRule" id="PRU00091"/>
    </source>
</evidence>
<evidence type="ECO:0000256" key="1">
    <source>
        <dbReference type="ARBA" id="ARBA00004177"/>
    </source>
</evidence>
<dbReference type="Gene3D" id="3.30.810.10">
    <property type="entry name" value="2-Layer Sandwich"/>
    <property type="match status" value="1"/>
</dbReference>
<protein>
    <recommendedName>
        <fullName evidence="3">1-phosphatidylinositol-3-phosphate 5-kinase</fullName>
        <ecNumber evidence="3">2.7.1.150</ecNumber>
    </recommendedName>
</protein>
<dbReference type="InterPro" id="IPR013083">
    <property type="entry name" value="Znf_RING/FYVE/PHD"/>
</dbReference>
<keyword evidence="11" id="KW-0833">Ubl conjugation pathway</keyword>
<dbReference type="SUPFAM" id="SSF52029">
    <property type="entry name" value="GroEL apical domain-like"/>
    <property type="match status" value="1"/>
</dbReference>
<dbReference type="InterPro" id="IPR002423">
    <property type="entry name" value="Cpn60/GroEL/TCP-1"/>
</dbReference>
<evidence type="ECO:0000256" key="5">
    <source>
        <dbReference type="ARBA" id="ARBA00022679"/>
    </source>
</evidence>
<evidence type="ECO:0000256" key="4">
    <source>
        <dbReference type="ARBA" id="ARBA00022490"/>
    </source>
</evidence>
<dbReference type="GeneID" id="20086415"/>
<keyword evidence="8" id="KW-0967">Endosome</keyword>
<dbReference type="InterPro" id="IPR027484">
    <property type="entry name" value="PInositol-4-P-5-kinase_N"/>
</dbReference>
<keyword evidence="7 15" id="KW-0547">Nucleotide-binding</keyword>
<dbReference type="PROSITE" id="PS51455">
    <property type="entry name" value="PIPK"/>
    <property type="match status" value="1"/>
</dbReference>
<evidence type="ECO:0000256" key="9">
    <source>
        <dbReference type="ARBA" id="ARBA00022771"/>
    </source>
</evidence>
<dbReference type="InterPro" id="IPR017455">
    <property type="entry name" value="Znf_FYVE-rel"/>
</dbReference>
<dbReference type="SUPFAM" id="SSF57903">
    <property type="entry name" value="FYVE/PHD zinc finger"/>
    <property type="match status" value="1"/>
</dbReference>
<dbReference type="OrthoDB" id="158357at2759"/>
<dbReference type="GO" id="GO:0010008">
    <property type="term" value="C:endosome membrane"/>
    <property type="evidence" value="ECO:0007669"/>
    <property type="project" value="TreeGrafter"/>
</dbReference>
<dbReference type="InterPro" id="IPR027483">
    <property type="entry name" value="PInositol-4-P-4/5-kinase_C_sf"/>
</dbReference>
<dbReference type="Gene3D" id="3.30.800.10">
    <property type="entry name" value="Phosphatidylinositol Phosphate Kinase II Beta"/>
    <property type="match status" value="1"/>
</dbReference>
<evidence type="ECO:0000259" key="17">
    <source>
        <dbReference type="PROSITE" id="PS51455"/>
    </source>
</evidence>
<proteinExistence type="predicted"/>
<dbReference type="InterPro" id="IPR036034">
    <property type="entry name" value="PDZ_sf"/>
</dbReference>
<dbReference type="PANTHER" id="PTHR45748">
    <property type="entry name" value="1-PHOSPHATIDYLINOSITOL 3-PHOSPHATE 5-KINASE-RELATED"/>
    <property type="match status" value="1"/>
</dbReference>
<dbReference type="EMBL" id="KI913971">
    <property type="protein sequence ID" value="ETV98081.1"/>
    <property type="molecule type" value="Genomic_DNA"/>
</dbReference>